<evidence type="ECO:0000313" key="1">
    <source>
        <dbReference type="EMBL" id="QJA71294.1"/>
    </source>
</evidence>
<evidence type="ECO:0000313" key="2">
    <source>
        <dbReference type="EMBL" id="QJA94083.1"/>
    </source>
</evidence>
<name>A0A6M3LHX3_9ZZZZ</name>
<dbReference type="EMBL" id="MT143202">
    <property type="protein sequence ID" value="QJA94083.1"/>
    <property type="molecule type" value="Genomic_DNA"/>
</dbReference>
<organism evidence="2">
    <name type="scientific">viral metagenome</name>
    <dbReference type="NCBI Taxonomy" id="1070528"/>
    <lineage>
        <taxon>unclassified sequences</taxon>
        <taxon>metagenomes</taxon>
        <taxon>organismal metagenomes</taxon>
    </lineage>
</organism>
<sequence length="71" mass="8322">MCIQRRCVLESPLQEVIPILNKVLLYDLEKNKELGYRYELSPKYNSLRYLLKDFKDIILASTLDSSISITL</sequence>
<dbReference type="AlphaFoldDB" id="A0A6M3LHX3"/>
<proteinExistence type="predicted"/>
<gene>
    <name evidence="1" type="ORF">MM415A03281_0003</name>
    <name evidence="2" type="ORF">MM415B04004_0003</name>
</gene>
<protein>
    <submittedName>
        <fullName evidence="2">Uncharacterized protein</fullName>
    </submittedName>
</protein>
<reference evidence="2" key="1">
    <citation type="submission" date="2020-03" db="EMBL/GenBank/DDBJ databases">
        <title>The deep terrestrial virosphere.</title>
        <authorList>
            <person name="Holmfeldt K."/>
            <person name="Nilsson E."/>
            <person name="Simone D."/>
            <person name="Lopez-Fernandez M."/>
            <person name="Wu X."/>
            <person name="de Brujin I."/>
            <person name="Lundin D."/>
            <person name="Andersson A."/>
            <person name="Bertilsson S."/>
            <person name="Dopson M."/>
        </authorList>
    </citation>
    <scope>NUCLEOTIDE SEQUENCE</scope>
    <source>
        <strain evidence="1">MM415A03281</strain>
        <strain evidence="2">MM415B04004</strain>
    </source>
</reference>
<accession>A0A6M3LHX3</accession>
<dbReference type="EMBL" id="MT141862">
    <property type="protein sequence ID" value="QJA71294.1"/>
    <property type="molecule type" value="Genomic_DNA"/>
</dbReference>